<proteinExistence type="predicted"/>
<gene>
    <name evidence="2" type="ORF">DR999_PMT10908</name>
</gene>
<comment type="caution">
    <text evidence="2">The sequence shown here is derived from an EMBL/GenBank/DDBJ whole genome shotgun (WGS) entry which is preliminary data.</text>
</comment>
<feature type="region of interest" description="Disordered" evidence="1">
    <location>
        <begin position="215"/>
        <end position="261"/>
    </location>
</feature>
<reference evidence="2 3" key="2">
    <citation type="submission" date="2019-04" db="EMBL/GenBank/DDBJ databases">
        <title>The genome sequence of big-headed turtle.</title>
        <authorList>
            <person name="Gong S."/>
        </authorList>
    </citation>
    <scope>NUCLEOTIDE SEQUENCE [LARGE SCALE GENOMIC DNA]</scope>
    <source>
        <strain evidence="2">DO16091913</strain>
        <tissue evidence="2">Muscle</tissue>
    </source>
</reference>
<feature type="compositionally biased region" description="Low complexity" evidence="1">
    <location>
        <begin position="229"/>
        <end position="244"/>
    </location>
</feature>
<dbReference type="Proteomes" id="UP000297703">
    <property type="component" value="Unassembled WGS sequence"/>
</dbReference>
<dbReference type="EMBL" id="QXTE01000096">
    <property type="protein sequence ID" value="TFK06590.1"/>
    <property type="molecule type" value="Genomic_DNA"/>
</dbReference>
<evidence type="ECO:0000313" key="3">
    <source>
        <dbReference type="Proteomes" id="UP000297703"/>
    </source>
</evidence>
<evidence type="ECO:0000313" key="2">
    <source>
        <dbReference type="EMBL" id="TFK06590.1"/>
    </source>
</evidence>
<organism evidence="2 3">
    <name type="scientific">Platysternon megacephalum</name>
    <name type="common">big-headed turtle</name>
    <dbReference type="NCBI Taxonomy" id="55544"/>
    <lineage>
        <taxon>Eukaryota</taxon>
        <taxon>Metazoa</taxon>
        <taxon>Chordata</taxon>
        <taxon>Craniata</taxon>
        <taxon>Vertebrata</taxon>
        <taxon>Euteleostomi</taxon>
        <taxon>Archelosauria</taxon>
        <taxon>Testudinata</taxon>
        <taxon>Testudines</taxon>
        <taxon>Cryptodira</taxon>
        <taxon>Durocryptodira</taxon>
        <taxon>Testudinoidea</taxon>
        <taxon>Platysternidae</taxon>
        <taxon>Platysternon</taxon>
    </lineage>
</organism>
<protein>
    <submittedName>
        <fullName evidence="2">Dehydrogenase/reductase SDR family member 7</fullName>
    </submittedName>
</protein>
<sequence>MACLLPRGKLLSLIGAQEIPSPSSVRGAACGALLAGDLHGASVERRSRQWEERILSGAGAVADGGQGGCAGFPGQLAGGLSWAYEQHCEHPRPVSWPLGGRGEWSVLLFRLQWGAEAVFTLTAAECVGQAGIALLRLGEAFGREPAPVRGWGGGGENRWGNRPVLLAPSPAPRLFQSGGRARPPFPGDAFGVPALWGWGRMASCTGRAVGMHRWEQDVSSTSQPGGKSLLLQLGQPPRGPAQVDPTPPPDIPLPEGRDGDF</sequence>
<reference evidence="2 3" key="1">
    <citation type="submission" date="2019-04" db="EMBL/GenBank/DDBJ databases">
        <title>Draft genome of the big-headed turtle Platysternon megacephalum.</title>
        <authorList>
            <person name="Gong S."/>
        </authorList>
    </citation>
    <scope>NUCLEOTIDE SEQUENCE [LARGE SCALE GENOMIC DNA]</scope>
    <source>
        <strain evidence="2">DO16091913</strain>
        <tissue evidence="2">Muscle</tissue>
    </source>
</reference>
<accession>A0A4D9EJY1</accession>
<name>A0A4D9EJY1_9SAUR</name>
<evidence type="ECO:0000256" key="1">
    <source>
        <dbReference type="SAM" id="MobiDB-lite"/>
    </source>
</evidence>
<keyword evidence="3" id="KW-1185">Reference proteome</keyword>
<dbReference type="AlphaFoldDB" id="A0A4D9EJY1"/>